<gene>
    <name evidence="5 6" type="primary">tatC</name>
    <name evidence="6" type="ORF">KK078_22480</name>
</gene>
<dbReference type="GO" id="GO:0033281">
    <property type="term" value="C:TAT protein transport complex"/>
    <property type="evidence" value="ECO:0007669"/>
    <property type="project" value="UniProtKB-UniRule"/>
</dbReference>
<keyword evidence="5" id="KW-0653">Protein transport</keyword>
<feature type="transmembrane region" description="Helical" evidence="5">
    <location>
        <begin position="34"/>
        <end position="52"/>
    </location>
</feature>
<comment type="subunit">
    <text evidence="5">Forms a complex with TatA.</text>
</comment>
<dbReference type="EMBL" id="JAHESC010000040">
    <property type="protein sequence ID" value="MBT1689348.1"/>
    <property type="molecule type" value="Genomic_DNA"/>
</dbReference>
<feature type="transmembrane region" description="Helical" evidence="5">
    <location>
        <begin position="224"/>
        <end position="240"/>
    </location>
</feature>
<comment type="function">
    <text evidence="5">Part of the twin-arginine translocation (Tat) system that transports large folded proteins containing a characteristic twin-arginine motif in their signal peptide across membranes.</text>
</comment>
<dbReference type="PRINTS" id="PR01840">
    <property type="entry name" value="TATCFAMILY"/>
</dbReference>
<keyword evidence="2 5" id="KW-0812">Transmembrane</keyword>
<sequence>MPLDQDPIEEESGEKEMSFLDHLEELRWHIIRSLLATVIFTIVAFVEVKWIFKNIILAPAKADFWTWRMLCKLGQTFSSEDLCIQDIPLQLQSRYMTGQFTITIVAAFVLGLIFAFPYIVWEIWRFIRPGLHTRERRNSTGIVAAVSSLFAAGISFGYYIIAPLMVYIMVNYRIDDMIVNEFDITSYVQTFVSLVFGAGLLFQLPVVIYFLSKLGLITPAFLRRYRKHSVIIILIIAAIITPPDPLSQTIISIPLYLLFEISILISARVQKQKLREEEEERLREQQEQAS</sequence>
<keyword evidence="5" id="KW-0813">Transport</keyword>
<feature type="transmembrane region" description="Helical" evidence="5">
    <location>
        <begin position="246"/>
        <end position="265"/>
    </location>
</feature>
<evidence type="ECO:0000256" key="3">
    <source>
        <dbReference type="ARBA" id="ARBA00022989"/>
    </source>
</evidence>
<keyword evidence="7" id="KW-1185">Reference proteome</keyword>
<dbReference type="RefSeq" id="WP_254092573.1">
    <property type="nucleotide sequence ID" value="NZ_JAHESC010000040.1"/>
</dbReference>
<evidence type="ECO:0000256" key="5">
    <source>
        <dbReference type="HAMAP-Rule" id="MF_00902"/>
    </source>
</evidence>
<evidence type="ECO:0000313" key="6">
    <source>
        <dbReference type="EMBL" id="MBT1689348.1"/>
    </source>
</evidence>
<keyword evidence="5" id="KW-0811">Translocation</keyword>
<reference evidence="6 7" key="1">
    <citation type="submission" date="2021-05" db="EMBL/GenBank/DDBJ databases">
        <title>A Polyphasic approach of four new species of the genus Ohtaekwangia: Ohtaekwangia histidinii sp. nov., Ohtaekwangia cretensis sp. nov., Ohtaekwangia indiensis sp. nov., Ohtaekwangia reichenbachii sp. nov. from diverse environment.</title>
        <authorList>
            <person name="Octaviana S."/>
        </authorList>
    </citation>
    <scope>NUCLEOTIDE SEQUENCE [LARGE SCALE GENOMIC DNA]</scope>
    <source>
        <strain evidence="6 7">PWU37</strain>
    </source>
</reference>
<dbReference type="NCBIfam" id="TIGR00945">
    <property type="entry name" value="tatC"/>
    <property type="match status" value="1"/>
</dbReference>
<accession>A0AAP2GKS5</accession>
<evidence type="ECO:0000256" key="1">
    <source>
        <dbReference type="ARBA" id="ARBA00004141"/>
    </source>
</evidence>
<proteinExistence type="inferred from homology"/>
<dbReference type="PANTHER" id="PTHR30371:SF0">
    <property type="entry name" value="SEC-INDEPENDENT PROTEIN TRANSLOCASE PROTEIN TATC, CHLOROPLASTIC-RELATED"/>
    <property type="match status" value="1"/>
</dbReference>
<keyword evidence="3 5" id="KW-1133">Transmembrane helix</keyword>
<keyword evidence="4 5" id="KW-0472">Membrane</keyword>
<comment type="caution">
    <text evidence="6">The sequence shown here is derived from an EMBL/GenBank/DDBJ whole genome shotgun (WGS) entry which is preliminary data.</text>
</comment>
<feature type="transmembrane region" description="Helical" evidence="5">
    <location>
        <begin position="190"/>
        <end position="212"/>
    </location>
</feature>
<feature type="transmembrane region" description="Helical" evidence="5">
    <location>
        <begin position="100"/>
        <end position="121"/>
    </location>
</feature>
<dbReference type="Proteomes" id="UP001319180">
    <property type="component" value="Unassembled WGS sequence"/>
</dbReference>
<dbReference type="GO" id="GO:0043953">
    <property type="term" value="P:protein transport by the Tat complex"/>
    <property type="evidence" value="ECO:0007669"/>
    <property type="project" value="UniProtKB-UniRule"/>
</dbReference>
<protein>
    <recommendedName>
        <fullName evidence="5">Sec-independent protein translocase protein TatC</fullName>
    </recommendedName>
</protein>
<evidence type="ECO:0000256" key="2">
    <source>
        <dbReference type="ARBA" id="ARBA00022692"/>
    </source>
</evidence>
<evidence type="ECO:0000256" key="4">
    <source>
        <dbReference type="ARBA" id="ARBA00023136"/>
    </source>
</evidence>
<dbReference type="Pfam" id="PF00902">
    <property type="entry name" value="TatC"/>
    <property type="match status" value="1"/>
</dbReference>
<name>A0AAP2GKS5_9BACT</name>
<dbReference type="InterPro" id="IPR002033">
    <property type="entry name" value="TatC"/>
</dbReference>
<dbReference type="AlphaFoldDB" id="A0AAP2GKS5"/>
<comment type="subcellular location">
    <subcellularLocation>
        <location evidence="5">Cell membrane</location>
        <topology evidence="5">Multi-pass membrane protein</topology>
    </subcellularLocation>
    <subcellularLocation>
        <location evidence="1">Membrane</location>
        <topology evidence="1">Multi-pass membrane protein</topology>
    </subcellularLocation>
</comment>
<organism evidence="6 7">
    <name type="scientific">Dawidia soli</name>
    <dbReference type="NCBI Taxonomy" id="2782352"/>
    <lineage>
        <taxon>Bacteria</taxon>
        <taxon>Pseudomonadati</taxon>
        <taxon>Bacteroidota</taxon>
        <taxon>Cytophagia</taxon>
        <taxon>Cytophagales</taxon>
        <taxon>Chryseotaleaceae</taxon>
        <taxon>Dawidia</taxon>
    </lineage>
</organism>
<feature type="transmembrane region" description="Helical" evidence="5">
    <location>
        <begin position="142"/>
        <end position="170"/>
    </location>
</feature>
<dbReference type="GO" id="GO:0065002">
    <property type="term" value="P:intracellular protein transmembrane transport"/>
    <property type="evidence" value="ECO:0007669"/>
    <property type="project" value="TreeGrafter"/>
</dbReference>
<comment type="similarity">
    <text evidence="5">Belongs to the TatC family.</text>
</comment>
<dbReference type="HAMAP" id="MF_00902">
    <property type="entry name" value="TatC"/>
    <property type="match status" value="1"/>
</dbReference>
<dbReference type="PANTHER" id="PTHR30371">
    <property type="entry name" value="SEC-INDEPENDENT PROTEIN TRANSLOCASE PROTEIN TATC"/>
    <property type="match status" value="1"/>
</dbReference>
<dbReference type="GO" id="GO:0009977">
    <property type="term" value="F:proton motive force dependent protein transmembrane transporter activity"/>
    <property type="evidence" value="ECO:0007669"/>
    <property type="project" value="TreeGrafter"/>
</dbReference>
<keyword evidence="5" id="KW-1003">Cell membrane</keyword>
<evidence type="ECO:0000313" key="7">
    <source>
        <dbReference type="Proteomes" id="UP001319180"/>
    </source>
</evidence>